<evidence type="ECO:0000313" key="2">
    <source>
        <dbReference type="Proteomes" id="UP000460257"/>
    </source>
</evidence>
<dbReference type="EMBL" id="VOGC01000002">
    <property type="protein sequence ID" value="MQN00740.1"/>
    <property type="molecule type" value="Genomic_DNA"/>
</dbReference>
<keyword evidence="2" id="KW-1185">Reference proteome</keyword>
<protein>
    <submittedName>
        <fullName evidence="1">Transposase</fullName>
    </submittedName>
</protein>
<comment type="caution">
    <text evidence="1">The sequence shown here is derived from an EMBL/GenBank/DDBJ whole genome shotgun (WGS) entry which is preliminary data.</text>
</comment>
<sequence length="38" mass="4497">MDPYSNSLFLFCGKRRDRIKAILHEPDGMVLLYKRLTV</sequence>
<reference evidence="1" key="1">
    <citation type="journal article" date="2020" name="Appl. Environ. Microbiol.">
        <title>Medium-Chain Fatty Acid Synthesis by 'Candidatus Weimeria bifida' gen. nov., sp. nov., and 'Candidatus Pseudoramibacter fermentans' sp. nov.</title>
        <authorList>
            <person name="Scarborough M.J."/>
            <person name="Myers K.S."/>
            <person name="Donohue T.J."/>
            <person name="Noguera D.R."/>
        </authorList>
    </citation>
    <scope>NUCLEOTIDE SEQUENCE</scope>
    <source>
        <strain evidence="1">LCO1.1</strain>
    </source>
</reference>
<organism evidence="1 2">
    <name type="scientific">Candidatus Weimeria bifida</name>
    <dbReference type="NCBI Taxonomy" id="2599074"/>
    <lineage>
        <taxon>Bacteria</taxon>
        <taxon>Bacillati</taxon>
        <taxon>Bacillota</taxon>
        <taxon>Clostridia</taxon>
        <taxon>Lachnospirales</taxon>
        <taxon>Lachnospiraceae</taxon>
        <taxon>Candidatus Weimeria</taxon>
    </lineage>
</organism>
<name>A0A6N7IXL7_9FIRM</name>
<accession>A0A6N7IXL7</accession>
<dbReference type="AlphaFoldDB" id="A0A6N7IXL7"/>
<evidence type="ECO:0000313" key="1">
    <source>
        <dbReference type="EMBL" id="MQN00740.1"/>
    </source>
</evidence>
<dbReference type="Proteomes" id="UP000460257">
    <property type="component" value="Unassembled WGS sequence"/>
</dbReference>
<proteinExistence type="predicted"/>
<gene>
    <name evidence="1" type="ORF">FRC54_01935</name>
</gene>
<dbReference type="Pfam" id="PF05717">
    <property type="entry name" value="TnpB_IS66"/>
    <property type="match status" value="1"/>
</dbReference>
<dbReference type="InterPro" id="IPR008878">
    <property type="entry name" value="Transposase_IS66_Orf2"/>
</dbReference>